<name>A0A0C3FCM9_PILCF</name>
<reference evidence="1 2" key="1">
    <citation type="submission" date="2014-04" db="EMBL/GenBank/DDBJ databases">
        <authorList>
            <consortium name="DOE Joint Genome Institute"/>
            <person name="Kuo A."/>
            <person name="Tarkka M."/>
            <person name="Buscot F."/>
            <person name="Kohler A."/>
            <person name="Nagy L.G."/>
            <person name="Floudas D."/>
            <person name="Copeland A."/>
            <person name="Barry K.W."/>
            <person name="Cichocki N."/>
            <person name="Veneault-Fourrey C."/>
            <person name="LaButti K."/>
            <person name="Lindquist E.A."/>
            <person name="Lipzen A."/>
            <person name="Lundell T."/>
            <person name="Morin E."/>
            <person name="Murat C."/>
            <person name="Sun H."/>
            <person name="Tunlid A."/>
            <person name="Henrissat B."/>
            <person name="Grigoriev I.V."/>
            <person name="Hibbett D.S."/>
            <person name="Martin F."/>
            <person name="Nordberg H.P."/>
            <person name="Cantor M.N."/>
            <person name="Hua S.X."/>
        </authorList>
    </citation>
    <scope>NUCLEOTIDE SEQUENCE [LARGE SCALE GENOMIC DNA]</scope>
    <source>
        <strain evidence="1 2">F 1598</strain>
    </source>
</reference>
<keyword evidence="2" id="KW-1185">Reference proteome</keyword>
<protein>
    <recommendedName>
        <fullName evidence="3">Fungal N-terminal domain-containing protein</fullName>
    </recommendedName>
</protein>
<dbReference type="AlphaFoldDB" id="A0A0C3FCM9"/>
<evidence type="ECO:0000313" key="1">
    <source>
        <dbReference type="EMBL" id="KIM82420.1"/>
    </source>
</evidence>
<sequence>MDIIQHCLSLVPVPYLAPAFSIFKFIWSTVDQVQASKQQLEVLAQSLAQLLKALNGEYRAGRLLQARTSTSLADLSRLLKEISAFVQREASRGFLKLLFTKDQRIAQIEAYHRRITTSIESFQISALLDIHAWQKKNVNARTADQRALNERLLHLETNQQRLMEALTKQYYGNDGITPATA</sequence>
<dbReference type="Gene3D" id="1.20.930.20">
    <property type="entry name" value="Adaptor protein Cbl, N-terminal domain"/>
    <property type="match status" value="1"/>
</dbReference>
<dbReference type="CDD" id="cd21037">
    <property type="entry name" value="MLKL_NTD"/>
    <property type="match status" value="1"/>
</dbReference>
<dbReference type="InParanoid" id="A0A0C3FCM9"/>
<dbReference type="EMBL" id="KN832994">
    <property type="protein sequence ID" value="KIM82420.1"/>
    <property type="molecule type" value="Genomic_DNA"/>
</dbReference>
<dbReference type="InterPro" id="IPR036537">
    <property type="entry name" value="Adaptor_Cbl_N_dom_sf"/>
</dbReference>
<organism evidence="1 2">
    <name type="scientific">Piloderma croceum (strain F 1598)</name>
    <dbReference type="NCBI Taxonomy" id="765440"/>
    <lineage>
        <taxon>Eukaryota</taxon>
        <taxon>Fungi</taxon>
        <taxon>Dikarya</taxon>
        <taxon>Basidiomycota</taxon>
        <taxon>Agaricomycotina</taxon>
        <taxon>Agaricomycetes</taxon>
        <taxon>Agaricomycetidae</taxon>
        <taxon>Atheliales</taxon>
        <taxon>Atheliaceae</taxon>
        <taxon>Piloderma</taxon>
    </lineage>
</organism>
<gene>
    <name evidence="1" type="ORF">PILCRDRAFT_461876</name>
</gene>
<evidence type="ECO:0000313" key="2">
    <source>
        <dbReference type="Proteomes" id="UP000054166"/>
    </source>
</evidence>
<reference evidence="2" key="2">
    <citation type="submission" date="2015-01" db="EMBL/GenBank/DDBJ databases">
        <title>Evolutionary Origins and Diversification of the Mycorrhizal Mutualists.</title>
        <authorList>
            <consortium name="DOE Joint Genome Institute"/>
            <consortium name="Mycorrhizal Genomics Consortium"/>
            <person name="Kohler A."/>
            <person name="Kuo A."/>
            <person name="Nagy L.G."/>
            <person name="Floudas D."/>
            <person name="Copeland A."/>
            <person name="Barry K.W."/>
            <person name="Cichocki N."/>
            <person name="Veneault-Fourrey C."/>
            <person name="LaButti K."/>
            <person name="Lindquist E.A."/>
            <person name="Lipzen A."/>
            <person name="Lundell T."/>
            <person name="Morin E."/>
            <person name="Murat C."/>
            <person name="Riley R."/>
            <person name="Ohm R."/>
            <person name="Sun H."/>
            <person name="Tunlid A."/>
            <person name="Henrissat B."/>
            <person name="Grigoriev I.V."/>
            <person name="Hibbett D.S."/>
            <person name="Martin F."/>
        </authorList>
    </citation>
    <scope>NUCLEOTIDE SEQUENCE [LARGE SCALE GENOMIC DNA]</scope>
    <source>
        <strain evidence="2">F 1598</strain>
    </source>
</reference>
<dbReference type="HOGENOM" id="CLU_139901_0_0_1"/>
<proteinExistence type="predicted"/>
<dbReference type="InterPro" id="IPR059179">
    <property type="entry name" value="MLKL-like_MCAfunc"/>
</dbReference>
<evidence type="ECO:0008006" key="3">
    <source>
        <dbReference type="Google" id="ProtNLM"/>
    </source>
</evidence>
<dbReference type="STRING" id="765440.A0A0C3FCM9"/>
<dbReference type="Proteomes" id="UP000054166">
    <property type="component" value="Unassembled WGS sequence"/>
</dbReference>
<accession>A0A0C3FCM9</accession>
<dbReference type="GO" id="GO:0007166">
    <property type="term" value="P:cell surface receptor signaling pathway"/>
    <property type="evidence" value="ECO:0007669"/>
    <property type="project" value="InterPro"/>
</dbReference>
<dbReference type="OrthoDB" id="10261027at2759"/>